<dbReference type="GO" id="GO:0006310">
    <property type="term" value="P:DNA recombination"/>
    <property type="evidence" value="ECO:0007669"/>
    <property type="project" value="UniProtKB-KW"/>
</dbReference>
<organism evidence="3 4">
    <name type="scientific">Photinus pyralis</name>
    <name type="common">Common eastern firefly</name>
    <name type="synonym">Lampyris pyralis</name>
    <dbReference type="NCBI Taxonomy" id="7054"/>
    <lineage>
        <taxon>Eukaryota</taxon>
        <taxon>Metazoa</taxon>
        <taxon>Ecdysozoa</taxon>
        <taxon>Arthropoda</taxon>
        <taxon>Hexapoda</taxon>
        <taxon>Insecta</taxon>
        <taxon>Pterygota</taxon>
        <taxon>Neoptera</taxon>
        <taxon>Endopterygota</taxon>
        <taxon>Coleoptera</taxon>
        <taxon>Polyphaga</taxon>
        <taxon>Elateriformia</taxon>
        <taxon>Elateroidea</taxon>
        <taxon>Lampyridae</taxon>
        <taxon>Lampyrinae</taxon>
        <taxon>Photinus</taxon>
    </lineage>
</organism>
<dbReference type="Proteomes" id="UP000327044">
    <property type="component" value="Unassembled WGS sequence"/>
</dbReference>
<keyword evidence="4" id="KW-1185">Reference proteome</keyword>
<evidence type="ECO:0000259" key="2">
    <source>
        <dbReference type="PROSITE" id="PS51898"/>
    </source>
</evidence>
<dbReference type="GO" id="GO:0015074">
    <property type="term" value="P:DNA integration"/>
    <property type="evidence" value="ECO:0007669"/>
    <property type="project" value="InterPro"/>
</dbReference>
<dbReference type="InterPro" id="IPR013762">
    <property type="entry name" value="Integrase-like_cat_sf"/>
</dbReference>
<evidence type="ECO:0000313" key="4">
    <source>
        <dbReference type="Proteomes" id="UP000327044"/>
    </source>
</evidence>
<keyword evidence="1" id="KW-0233">DNA recombination</keyword>
<comment type="caution">
    <text evidence="3">The sequence shown here is derived from an EMBL/GenBank/DDBJ whole genome shotgun (WGS) entry which is preliminary data.</text>
</comment>
<name>A0A5N4A1R0_PHOPY</name>
<dbReference type="InterPro" id="IPR002104">
    <property type="entry name" value="Integrase_catalytic"/>
</dbReference>
<dbReference type="GO" id="GO:0003677">
    <property type="term" value="F:DNA binding"/>
    <property type="evidence" value="ECO:0007669"/>
    <property type="project" value="InterPro"/>
</dbReference>
<dbReference type="Pfam" id="PF00589">
    <property type="entry name" value="Phage_integrase"/>
    <property type="match status" value="1"/>
</dbReference>
<sequence length="206" mass="23208">MLLALATGQRVQTLASIEINNIRRLSDKIEIPISKRIKTSRVKRIQPTLILPFFDDNISICPARTLLLYLKETHSFRDSVSSFFITYKKPYRAATSQTISRWLKTGLRQSGVDTSHFGAHSTRHASTSLASKKGISFDTIRLAAGWTEKSKAFALFYNRPIVTDAKHVYQASNLKFLVKLKMITGADLQSHSIPYLTTTNTDCPFP</sequence>
<dbReference type="AlphaFoldDB" id="A0A5N4A1R0"/>
<evidence type="ECO:0000313" key="3">
    <source>
        <dbReference type="EMBL" id="KAB0791236.1"/>
    </source>
</evidence>
<dbReference type="PANTHER" id="PTHR35617">
    <property type="entry name" value="PHAGE_INTEGRASE DOMAIN-CONTAINING PROTEIN"/>
    <property type="match status" value="1"/>
</dbReference>
<dbReference type="EMBL" id="VVIM01000011">
    <property type="protein sequence ID" value="KAB0791236.1"/>
    <property type="molecule type" value="Genomic_DNA"/>
</dbReference>
<dbReference type="InterPro" id="IPR011010">
    <property type="entry name" value="DNA_brk_join_enz"/>
</dbReference>
<accession>A0A5N4A1R0</accession>
<dbReference type="PROSITE" id="PS51898">
    <property type="entry name" value="TYR_RECOMBINASE"/>
    <property type="match status" value="1"/>
</dbReference>
<dbReference type="InParanoid" id="A0A5N4A1R0"/>
<dbReference type="Gene3D" id="1.10.443.10">
    <property type="entry name" value="Intergrase catalytic core"/>
    <property type="match status" value="1"/>
</dbReference>
<dbReference type="SUPFAM" id="SSF56349">
    <property type="entry name" value="DNA breaking-rejoining enzymes"/>
    <property type="match status" value="1"/>
</dbReference>
<proteinExistence type="predicted"/>
<evidence type="ECO:0000256" key="1">
    <source>
        <dbReference type="ARBA" id="ARBA00023172"/>
    </source>
</evidence>
<dbReference type="PANTHER" id="PTHR35617:SF3">
    <property type="entry name" value="CORE-BINDING (CB) DOMAIN-CONTAINING PROTEIN"/>
    <property type="match status" value="1"/>
</dbReference>
<gene>
    <name evidence="3" type="ORF">PPYR_03036</name>
</gene>
<feature type="domain" description="Tyr recombinase" evidence="2">
    <location>
        <begin position="1"/>
        <end position="170"/>
    </location>
</feature>
<dbReference type="CDD" id="cd00397">
    <property type="entry name" value="DNA_BRE_C"/>
    <property type="match status" value="1"/>
</dbReference>
<reference evidence="3 4" key="1">
    <citation type="journal article" date="2018" name="Elife">
        <title>Firefly genomes illuminate parallel origins of bioluminescence in beetles.</title>
        <authorList>
            <person name="Fallon T.R."/>
            <person name="Lower S.E."/>
            <person name="Chang C.H."/>
            <person name="Bessho-Uehara M."/>
            <person name="Martin G.J."/>
            <person name="Bewick A.J."/>
            <person name="Behringer M."/>
            <person name="Debat H.J."/>
            <person name="Wong I."/>
            <person name="Day J.C."/>
            <person name="Suvorov A."/>
            <person name="Silva C.J."/>
            <person name="Stanger-Hall K.F."/>
            <person name="Hall D.W."/>
            <person name="Schmitz R.J."/>
            <person name="Nelson D.R."/>
            <person name="Lewis S.M."/>
            <person name="Shigenobu S."/>
            <person name="Bybee S.M."/>
            <person name="Larracuente A.M."/>
            <person name="Oba Y."/>
            <person name="Weng J.K."/>
        </authorList>
    </citation>
    <scope>NUCLEOTIDE SEQUENCE [LARGE SCALE GENOMIC DNA]</scope>
    <source>
        <strain evidence="3">1611_PpyrPB1</strain>
        <tissue evidence="3">Whole body</tissue>
    </source>
</reference>
<protein>
    <recommendedName>
        <fullName evidence="2">Tyr recombinase domain-containing protein</fullName>
    </recommendedName>
</protein>